<evidence type="ECO:0000313" key="2">
    <source>
        <dbReference type="EMBL" id="GBG92723.1"/>
    </source>
</evidence>
<feature type="region of interest" description="Disordered" evidence="1">
    <location>
        <begin position="139"/>
        <end position="243"/>
    </location>
</feature>
<accession>A0A388MDY9</accession>
<sequence>MGASRPSTSSESRRSRSPWGGDWRREPAVQLDLRVKHQISDLGKSVPAMQQHFEEERIRKENQLRRKQEKEEEKRQAEEARAREDEERAIRDAKAQKKERLRREVESRAELKKDLDMQLALQVSEMEDKFVQRLRKAVEELQKLPSGKGKEVKQPSDTDDSDSGSEASVTQELSEKTAGLVISKKRKRGKEKVGRDSPPRESPAKRTPGQRRKQATYAGRVTRAQAKVVKSPGSAKRATPVRTPLSAARRRVMPVTLGLATTDTKDDLARYKYRNLVMMGLKQLDANELQRICRDKGIT</sequence>
<name>A0A388MDY9_CHABU</name>
<organism evidence="2 3">
    <name type="scientific">Chara braunii</name>
    <name type="common">Braun's stonewort</name>
    <dbReference type="NCBI Taxonomy" id="69332"/>
    <lineage>
        <taxon>Eukaryota</taxon>
        <taxon>Viridiplantae</taxon>
        <taxon>Streptophyta</taxon>
        <taxon>Charophyceae</taxon>
        <taxon>Charales</taxon>
        <taxon>Characeae</taxon>
        <taxon>Chara</taxon>
    </lineage>
</organism>
<feature type="compositionally biased region" description="Basic and acidic residues" evidence="1">
    <location>
        <begin position="52"/>
        <end position="116"/>
    </location>
</feature>
<protein>
    <submittedName>
        <fullName evidence="2">Uncharacterized protein</fullName>
    </submittedName>
</protein>
<feature type="compositionally biased region" description="Low complexity" evidence="1">
    <location>
        <begin position="1"/>
        <end position="10"/>
    </location>
</feature>
<dbReference type="Gramene" id="GBG92723">
    <property type="protein sequence ID" value="GBG92723"/>
    <property type="gene ID" value="CBR_g56862"/>
</dbReference>
<feature type="compositionally biased region" description="Basic and acidic residues" evidence="1">
    <location>
        <begin position="191"/>
        <end position="204"/>
    </location>
</feature>
<dbReference type="EMBL" id="BFEA01001121">
    <property type="protein sequence ID" value="GBG92723.1"/>
    <property type="molecule type" value="Genomic_DNA"/>
</dbReference>
<gene>
    <name evidence="2" type="ORF">CBR_g56862</name>
</gene>
<feature type="compositionally biased region" description="Basic and acidic residues" evidence="1">
    <location>
        <begin position="139"/>
        <end position="156"/>
    </location>
</feature>
<dbReference type="AlphaFoldDB" id="A0A388MDY9"/>
<evidence type="ECO:0000313" key="3">
    <source>
        <dbReference type="Proteomes" id="UP000265515"/>
    </source>
</evidence>
<evidence type="ECO:0000256" key="1">
    <source>
        <dbReference type="SAM" id="MobiDB-lite"/>
    </source>
</evidence>
<reference evidence="2 3" key="1">
    <citation type="journal article" date="2018" name="Cell">
        <title>The Chara Genome: Secondary Complexity and Implications for Plant Terrestrialization.</title>
        <authorList>
            <person name="Nishiyama T."/>
            <person name="Sakayama H."/>
            <person name="Vries J.D."/>
            <person name="Buschmann H."/>
            <person name="Saint-Marcoux D."/>
            <person name="Ullrich K.K."/>
            <person name="Haas F.B."/>
            <person name="Vanderstraeten L."/>
            <person name="Becker D."/>
            <person name="Lang D."/>
            <person name="Vosolsobe S."/>
            <person name="Rombauts S."/>
            <person name="Wilhelmsson P.K.I."/>
            <person name="Janitza P."/>
            <person name="Kern R."/>
            <person name="Heyl A."/>
            <person name="Rumpler F."/>
            <person name="Villalobos L.I.A.C."/>
            <person name="Clay J.M."/>
            <person name="Skokan R."/>
            <person name="Toyoda A."/>
            <person name="Suzuki Y."/>
            <person name="Kagoshima H."/>
            <person name="Schijlen E."/>
            <person name="Tajeshwar N."/>
            <person name="Catarino B."/>
            <person name="Hetherington A.J."/>
            <person name="Saltykova A."/>
            <person name="Bonnot C."/>
            <person name="Breuninger H."/>
            <person name="Symeonidi A."/>
            <person name="Radhakrishnan G.V."/>
            <person name="Van Nieuwerburgh F."/>
            <person name="Deforce D."/>
            <person name="Chang C."/>
            <person name="Karol K.G."/>
            <person name="Hedrich R."/>
            <person name="Ulvskov P."/>
            <person name="Glockner G."/>
            <person name="Delwiche C.F."/>
            <person name="Petrasek J."/>
            <person name="Van de Peer Y."/>
            <person name="Friml J."/>
            <person name="Beilby M."/>
            <person name="Dolan L."/>
            <person name="Kohara Y."/>
            <person name="Sugano S."/>
            <person name="Fujiyama A."/>
            <person name="Delaux P.-M."/>
            <person name="Quint M."/>
            <person name="TheiBen G."/>
            <person name="Hagemann M."/>
            <person name="Harholt J."/>
            <person name="Dunand C."/>
            <person name="Zachgo S."/>
            <person name="Langdale J."/>
            <person name="Maumus F."/>
            <person name="Straeten D.V.D."/>
            <person name="Gould S.B."/>
            <person name="Rensing S.A."/>
        </authorList>
    </citation>
    <scope>NUCLEOTIDE SEQUENCE [LARGE SCALE GENOMIC DNA]</scope>
    <source>
        <strain evidence="2 3">S276</strain>
    </source>
</reference>
<keyword evidence="3" id="KW-1185">Reference proteome</keyword>
<feature type="region of interest" description="Disordered" evidence="1">
    <location>
        <begin position="1"/>
        <end position="26"/>
    </location>
</feature>
<comment type="caution">
    <text evidence="2">The sequence shown here is derived from an EMBL/GenBank/DDBJ whole genome shotgun (WGS) entry which is preliminary data.</text>
</comment>
<proteinExistence type="predicted"/>
<feature type="region of interest" description="Disordered" evidence="1">
    <location>
        <begin position="40"/>
        <end position="116"/>
    </location>
</feature>
<dbReference type="Proteomes" id="UP000265515">
    <property type="component" value="Unassembled WGS sequence"/>
</dbReference>